<evidence type="ECO:0000259" key="2">
    <source>
        <dbReference type="Pfam" id="PF00248"/>
    </source>
</evidence>
<dbReference type="GO" id="GO:0016491">
    <property type="term" value="F:oxidoreductase activity"/>
    <property type="evidence" value="ECO:0007669"/>
    <property type="project" value="UniProtKB-KW"/>
</dbReference>
<keyword evidence="4" id="KW-1185">Reference proteome</keyword>
<dbReference type="Proteomes" id="UP001148786">
    <property type="component" value="Unassembled WGS sequence"/>
</dbReference>
<feature type="domain" description="NADP-dependent oxidoreductase" evidence="2">
    <location>
        <begin position="20"/>
        <end position="319"/>
    </location>
</feature>
<dbReference type="AlphaFoldDB" id="A0A9W8JRW1"/>
<dbReference type="PANTHER" id="PTHR43625:SF40">
    <property type="entry name" value="ALDO-KETO REDUCTASE YAKC [NADP(+)]"/>
    <property type="match status" value="1"/>
</dbReference>
<evidence type="ECO:0000313" key="4">
    <source>
        <dbReference type="Proteomes" id="UP001148786"/>
    </source>
</evidence>
<name>A0A9W8JRW1_9AGAR</name>
<evidence type="ECO:0000256" key="1">
    <source>
        <dbReference type="ARBA" id="ARBA00023002"/>
    </source>
</evidence>
<dbReference type="InterPro" id="IPR036812">
    <property type="entry name" value="NAD(P)_OxRdtase_dom_sf"/>
</dbReference>
<dbReference type="PANTHER" id="PTHR43625">
    <property type="entry name" value="AFLATOXIN B1 ALDEHYDE REDUCTASE"/>
    <property type="match status" value="1"/>
</dbReference>
<sequence length="349" mass="38352">MTNSTPLRVLGKNGPAVTPVGLGLMAIGAFYGTPSTQEDVDKLLSYAVERGARFWDTSDVYGDSHKLIGNWFAKNKEKRKDIFLGTKYGYCRLPGDPFAGACSDPAYVPVALENALKDLQTDYIDLYYQHRVDPKVPIELVLESLRPAVESGKVRWLGLSECSVETLRRAKKVPGLGEKLIAVQLEYSPFTLDVEKNGLAAACEELGVALVAYSPLGRGLMSGRYRSRADFEPTDARLYLPRFSEENFHKNLVIVDKIKAIADRLGVTASQVTLAWTLAAHPTWAVIPGSRSPARVDENTKGAEITLSPGDIKEIRKVIDEAEVGGSRYMDNLMGELEGNCIPLSEWKA</sequence>
<proteinExistence type="predicted"/>
<keyword evidence="1" id="KW-0560">Oxidoreductase</keyword>
<dbReference type="EMBL" id="JANKHO010001880">
    <property type="protein sequence ID" value="KAJ3497220.1"/>
    <property type="molecule type" value="Genomic_DNA"/>
</dbReference>
<dbReference type="GO" id="GO:0005737">
    <property type="term" value="C:cytoplasm"/>
    <property type="evidence" value="ECO:0007669"/>
    <property type="project" value="TreeGrafter"/>
</dbReference>
<protein>
    <recommendedName>
        <fullName evidence="2">NADP-dependent oxidoreductase domain-containing protein</fullName>
    </recommendedName>
</protein>
<dbReference type="Gene3D" id="3.20.20.100">
    <property type="entry name" value="NADP-dependent oxidoreductase domain"/>
    <property type="match status" value="1"/>
</dbReference>
<dbReference type="Pfam" id="PF00248">
    <property type="entry name" value="Aldo_ket_red"/>
    <property type="match status" value="1"/>
</dbReference>
<dbReference type="InterPro" id="IPR023210">
    <property type="entry name" value="NADP_OxRdtase_dom"/>
</dbReference>
<dbReference type="OrthoDB" id="37537at2759"/>
<comment type="caution">
    <text evidence="3">The sequence shown here is derived from an EMBL/GenBank/DDBJ whole genome shotgun (WGS) entry which is preliminary data.</text>
</comment>
<reference evidence="3" key="1">
    <citation type="submission" date="2022-07" db="EMBL/GenBank/DDBJ databases">
        <title>Genome Sequence of Agrocybe chaxingu.</title>
        <authorList>
            <person name="Buettner E."/>
        </authorList>
    </citation>
    <scope>NUCLEOTIDE SEQUENCE</scope>
    <source>
        <strain evidence="3">MP-N11</strain>
    </source>
</reference>
<evidence type="ECO:0000313" key="3">
    <source>
        <dbReference type="EMBL" id="KAJ3497220.1"/>
    </source>
</evidence>
<dbReference type="InterPro" id="IPR050791">
    <property type="entry name" value="Aldo-Keto_reductase"/>
</dbReference>
<organism evidence="3 4">
    <name type="scientific">Agrocybe chaxingu</name>
    <dbReference type="NCBI Taxonomy" id="84603"/>
    <lineage>
        <taxon>Eukaryota</taxon>
        <taxon>Fungi</taxon>
        <taxon>Dikarya</taxon>
        <taxon>Basidiomycota</taxon>
        <taxon>Agaricomycotina</taxon>
        <taxon>Agaricomycetes</taxon>
        <taxon>Agaricomycetidae</taxon>
        <taxon>Agaricales</taxon>
        <taxon>Agaricineae</taxon>
        <taxon>Strophariaceae</taxon>
        <taxon>Agrocybe</taxon>
    </lineage>
</organism>
<gene>
    <name evidence="3" type="ORF">NLJ89_g10378</name>
</gene>
<accession>A0A9W8JRW1</accession>
<dbReference type="SUPFAM" id="SSF51430">
    <property type="entry name" value="NAD(P)-linked oxidoreductase"/>
    <property type="match status" value="1"/>
</dbReference>